<dbReference type="Gene3D" id="2.60.120.10">
    <property type="entry name" value="Jelly Rolls"/>
    <property type="match status" value="1"/>
</dbReference>
<dbReference type="Pfam" id="PF07883">
    <property type="entry name" value="Cupin_2"/>
    <property type="match status" value="1"/>
</dbReference>
<evidence type="ECO:0000313" key="3">
    <source>
        <dbReference type="Proteomes" id="UP000242972"/>
    </source>
</evidence>
<dbReference type="InterPro" id="IPR013096">
    <property type="entry name" value="Cupin_2"/>
</dbReference>
<protein>
    <recommendedName>
        <fullName evidence="1">Cupin type-2 domain-containing protein</fullName>
    </recommendedName>
</protein>
<dbReference type="InterPro" id="IPR014710">
    <property type="entry name" value="RmlC-like_jellyroll"/>
</dbReference>
<proteinExistence type="predicted"/>
<gene>
    <name evidence="2" type="ORF">C7B46_17890</name>
</gene>
<dbReference type="EMBL" id="PXYW01000078">
    <property type="protein sequence ID" value="PSR30493.1"/>
    <property type="molecule type" value="Genomic_DNA"/>
</dbReference>
<dbReference type="AlphaFoldDB" id="A0A2T2X7L2"/>
<dbReference type="Proteomes" id="UP000242972">
    <property type="component" value="Unassembled WGS sequence"/>
</dbReference>
<evidence type="ECO:0000313" key="2">
    <source>
        <dbReference type="EMBL" id="PSR30493.1"/>
    </source>
</evidence>
<name>A0A2T2X7L2_9FIRM</name>
<reference evidence="2 3" key="1">
    <citation type="journal article" date="2014" name="BMC Genomics">
        <title>Comparison of environmental and isolate Sulfobacillus genomes reveals diverse carbon, sulfur, nitrogen, and hydrogen metabolisms.</title>
        <authorList>
            <person name="Justice N.B."/>
            <person name="Norman A."/>
            <person name="Brown C.T."/>
            <person name="Singh A."/>
            <person name="Thomas B.C."/>
            <person name="Banfield J.F."/>
        </authorList>
    </citation>
    <scope>NUCLEOTIDE SEQUENCE [LARGE SCALE GENOMIC DNA]</scope>
    <source>
        <strain evidence="2">AMDSBA4</strain>
    </source>
</reference>
<comment type="caution">
    <text evidence="2">The sequence shown here is derived from an EMBL/GenBank/DDBJ whole genome shotgun (WGS) entry which is preliminary data.</text>
</comment>
<sequence length="306" mass="34428">MPLIVIVEDWHGNEVPKPAIRWDLAWPLFLPDCPGDLPQGHGRSLISIAHWFWEAMGQITGFLNQDAPGQIWFITPTLTVEAREFVIRLASFWSTQIYCTHSEEAATFDPHSHTNCWIAPVVNLFQPPPVPSARSRLSDPSPDAAQYLMPLLGVGRAFMRVEEIASGHASARLHSHSAIDEYYLILQGEATLRMADREIMLKPGDLIAKPTGPDLTSHIWANKEQSVTILDIEVWPDNSLSAKDLVTYPDHRELFLRGQGWGAIAPLDILQSPKDFRKHYDDGYTRTTDHRIVSRSIPGHPPRSDP</sequence>
<dbReference type="SUPFAM" id="SSF51182">
    <property type="entry name" value="RmlC-like cupins"/>
    <property type="match status" value="1"/>
</dbReference>
<evidence type="ECO:0000259" key="1">
    <source>
        <dbReference type="Pfam" id="PF07883"/>
    </source>
</evidence>
<dbReference type="InterPro" id="IPR011051">
    <property type="entry name" value="RmlC_Cupin_sf"/>
</dbReference>
<accession>A0A2T2X7L2</accession>
<feature type="domain" description="Cupin type-2" evidence="1">
    <location>
        <begin position="161"/>
        <end position="231"/>
    </location>
</feature>
<organism evidence="2 3">
    <name type="scientific">Sulfobacillus benefaciens</name>
    <dbReference type="NCBI Taxonomy" id="453960"/>
    <lineage>
        <taxon>Bacteria</taxon>
        <taxon>Bacillati</taxon>
        <taxon>Bacillota</taxon>
        <taxon>Clostridia</taxon>
        <taxon>Eubacteriales</taxon>
        <taxon>Clostridiales Family XVII. Incertae Sedis</taxon>
        <taxon>Sulfobacillus</taxon>
    </lineage>
</organism>